<dbReference type="FunFam" id="3.80.10.10:FF:000299">
    <property type="entry name" value="Piriformospora indica-insensitive protein 2"/>
    <property type="match status" value="1"/>
</dbReference>
<keyword evidence="2" id="KW-1003">Cell membrane</keyword>
<reference evidence="11" key="1">
    <citation type="journal article" date="2024" name="IScience">
        <title>Strigolactones Initiate the Formation of Haustorium-like Structures in Castilleja.</title>
        <authorList>
            <person name="Buerger M."/>
            <person name="Peterson D."/>
            <person name="Chory J."/>
        </authorList>
    </citation>
    <scope>NUCLEOTIDE SEQUENCE [LARGE SCALE GENOMIC DNA]</scope>
</reference>
<evidence type="ECO:0000256" key="8">
    <source>
        <dbReference type="SAM" id="SignalP"/>
    </source>
</evidence>
<keyword evidence="6 7" id="KW-0472">Membrane</keyword>
<feature type="transmembrane region" description="Helical" evidence="7">
    <location>
        <begin position="454"/>
        <end position="474"/>
    </location>
</feature>
<dbReference type="PRINTS" id="PR00019">
    <property type="entry name" value="LEURICHRPT"/>
</dbReference>
<dbReference type="AlphaFoldDB" id="A0ABD3EMT2"/>
<feature type="domain" description="Disease resistance R13L4/SHOC-2-like LRR" evidence="9">
    <location>
        <begin position="146"/>
        <end position="371"/>
    </location>
</feature>
<dbReference type="InterPro" id="IPR003591">
    <property type="entry name" value="Leu-rich_rpt_typical-subtyp"/>
</dbReference>
<keyword evidence="3" id="KW-0433">Leucine-rich repeat</keyword>
<dbReference type="SMART" id="SM00369">
    <property type="entry name" value="LRR_TYP"/>
    <property type="match status" value="5"/>
</dbReference>
<dbReference type="EMBL" id="JAVIJP010000005">
    <property type="protein sequence ID" value="KAL3654364.1"/>
    <property type="molecule type" value="Genomic_DNA"/>
</dbReference>
<keyword evidence="7" id="KW-1133">Transmembrane helix</keyword>
<dbReference type="FunFam" id="3.80.10.10:FF:000269">
    <property type="entry name" value="Piriformospora indica-insensitive protein 2"/>
    <property type="match status" value="1"/>
</dbReference>
<gene>
    <name evidence="10" type="ORF">CASFOL_004045</name>
</gene>
<evidence type="ECO:0000256" key="4">
    <source>
        <dbReference type="ARBA" id="ARBA00022729"/>
    </source>
</evidence>
<dbReference type="GO" id="GO:0005886">
    <property type="term" value="C:plasma membrane"/>
    <property type="evidence" value="ECO:0007669"/>
    <property type="project" value="UniProtKB-SubCell"/>
</dbReference>
<organism evidence="10 11">
    <name type="scientific">Castilleja foliolosa</name>
    <dbReference type="NCBI Taxonomy" id="1961234"/>
    <lineage>
        <taxon>Eukaryota</taxon>
        <taxon>Viridiplantae</taxon>
        <taxon>Streptophyta</taxon>
        <taxon>Embryophyta</taxon>
        <taxon>Tracheophyta</taxon>
        <taxon>Spermatophyta</taxon>
        <taxon>Magnoliopsida</taxon>
        <taxon>eudicotyledons</taxon>
        <taxon>Gunneridae</taxon>
        <taxon>Pentapetalae</taxon>
        <taxon>asterids</taxon>
        <taxon>lamiids</taxon>
        <taxon>Lamiales</taxon>
        <taxon>Orobanchaceae</taxon>
        <taxon>Pedicularideae</taxon>
        <taxon>Castillejinae</taxon>
        <taxon>Castilleja</taxon>
    </lineage>
</organism>
<sequence>MKRLKFVGFSIFVVCSLYLCGPCNGDDEDVGSPMVKTEQEALYSTIQDFVGKWWNGSDLYPDPCGWTPIQGVSCDLFDGFWYVTDLTFGPVHDNSLNCAPNVEFTPHLFTLSHLRSLSFFSCFVSPHQHPVSIPSHGWESLADTIQSLDFRSNNGLTGKIPDTFGELINLQSLVLVENGLTGEIPQSIGNLYNLRRLSLAGNSFTGRVPDTFGGLNRLLILDISRNSLSGLLPLTFGGLTSLLKLDLSNNQLSGKIPLEIGNLKKLTLLDLSSNNLSGGLIQSLQELGSLQELILSNNHIGGDIMGLDWKKLKGLLALGLANMSLTGGIPESITELNGLRFLGLNDNRLTGDIPTKLARLPNVSAIYVNGNNLTGQLKFPGLFYGKMRRRFGAWDNPNLCYPNGLVKSDYVPFGVKNCEEGIMKYEARLDGKGSWGGNENLKSSRSSLGFSESGVSILFVVVIEVIMVLIFNLYG</sequence>
<keyword evidence="11" id="KW-1185">Reference proteome</keyword>
<proteinExistence type="predicted"/>
<keyword evidence="7" id="KW-0812">Transmembrane</keyword>
<evidence type="ECO:0000313" key="10">
    <source>
        <dbReference type="EMBL" id="KAL3654364.1"/>
    </source>
</evidence>
<accession>A0ABD3EMT2</accession>
<evidence type="ECO:0000256" key="7">
    <source>
        <dbReference type="SAM" id="Phobius"/>
    </source>
</evidence>
<evidence type="ECO:0000256" key="3">
    <source>
        <dbReference type="ARBA" id="ARBA00022614"/>
    </source>
</evidence>
<keyword evidence="4 8" id="KW-0732">Signal</keyword>
<dbReference type="SUPFAM" id="SSF52058">
    <property type="entry name" value="L domain-like"/>
    <property type="match status" value="1"/>
</dbReference>
<dbReference type="Pfam" id="PF23598">
    <property type="entry name" value="LRR_14"/>
    <property type="match status" value="1"/>
</dbReference>
<name>A0ABD3EMT2_9LAMI</name>
<dbReference type="Proteomes" id="UP001632038">
    <property type="component" value="Unassembled WGS sequence"/>
</dbReference>
<dbReference type="Gene3D" id="3.80.10.10">
    <property type="entry name" value="Ribonuclease Inhibitor"/>
    <property type="match status" value="3"/>
</dbReference>
<feature type="chain" id="PRO_5044775631" description="Disease resistance R13L4/SHOC-2-like LRR domain-containing protein" evidence="8">
    <location>
        <begin position="26"/>
        <end position="475"/>
    </location>
</feature>
<dbReference type="InterPro" id="IPR050994">
    <property type="entry name" value="At_inactive_RLKs"/>
</dbReference>
<evidence type="ECO:0000256" key="5">
    <source>
        <dbReference type="ARBA" id="ARBA00022737"/>
    </source>
</evidence>
<comment type="subcellular location">
    <subcellularLocation>
        <location evidence="1">Cell membrane</location>
    </subcellularLocation>
</comment>
<dbReference type="InterPro" id="IPR055414">
    <property type="entry name" value="LRR_R13L4/SHOC2-like"/>
</dbReference>
<comment type="caution">
    <text evidence="10">The sequence shown here is derived from an EMBL/GenBank/DDBJ whole genome shotgun (WGS) entry which is preliminary data.</text>
</comment>
<evidence type="ECO:0000256" key="6">
    <source>
        <dbReference type="ARBA" id="ARBA00023136"/>
    </source>
</evidence>
<evidence type="ECO:0000313" key="11">
    <source>
        <dbReference type="Proteomes" id="UP001632038"/>
    </source>
</evidence>
<protein>
    <recommendedName>
        <fullName evidence="9">Disease resistance R13L4/SHOC-2-like LRR domain-containing protein</fullName>
    </recommendedName>
</protein>
<evidence type="ECO:0000256" key="2">
    <source>
        <dbReference type="ARBA" id="ARBA00022475"/>
    </source>
</evidence>
<dbReference type="PANTHER" id="PTHR48010">
    <property type="entry name" value="OS05G0588300 PROTEIN"/>
    <property type="match status" value="1"/>
</dbReference>
<evidence type="ECO:0000256" key="1">
    <source>
        <dbReference type="ARBA" id="ARBA00004236"/>
    </source>
</evidence>
<keyword evidence="5" id="KW-0677">Repeat</keyword>
<evidence type="ECO:0000259" key="9">
    <source>
        <dbReference type="Pfam" id="PF23598"/>
    </source>
</evidence>
<dbReference type="InterPro" id="IPR032675">
    <property type="entry name" value="LRR_dom_sf"/>
</dbReference>
<dbReference type="PANTHER" id="PTHR48010:SF5">
    <property type="entry name" value="PROTEIN TOO MANY MOUTHS"/>
    <property type="match status" value="1"/>
</dbReference>
<dbReference type="GO" id="GO:0051707">
    <property type="term" value="P:response to other organism"/>
    <property type="evidence" value="ECO:0007669"/>
    <property type="project" value="UniProtKB-ARBA"/>
</dbReference>
<feature type="signal peptide" evidence="8">
    <location>
        <begin position="1"/>
        <end position="25"/>
    </location>
</feature>